<keyword evidence="4" id="KW-0808">Transferase</keyword>
<evidence type="ECO:0000256" key="5">
    <source>
        <dbReference type="ARBA" id="ARBA00022741"/>
    </source>
</evidence>
<dbReference type="SUPFAM" id="SSF55874">
    <property type="entry name" value="ATPase domain of HSP90 chaperone/DNA topoisomerase II/histidine kinase"/>
    <property type="match status" value="1"/>
</dbReference>
<dbReference type="GO" id="GO:0000155">
    <property type="term" value="F:phosphorelay sensor kinase activity"/>
    <property type="evidence" value="ECO:0007669"/>
    <property type="project" value="TreeGrafter"/>
</dbReference>
<dbReference type="GO" id="GO:0005524">
    <property type="term" value="F:ATP binding"/>
    <property type="evidence" value="ECO:0007669"/>
    <property type="project" value="UniProtKB-KW"/>
</dbReference>
<name>T1CZT0_9ZZZZ</name>
<comment type="catalytic activity">
    <reaction evidence="1">
        <text>ATP + protein L-histidine = ADP + protein N-phospho-L-histidine.</text>
        <dbReference type="EC" id="2.7.13.3"/>
    </reaction>
</comment>
<evidence type="ECO:0000259" key="9">
    <source>
        <dbReference type="PROSITE" id="PS50109"/>
    </source>
</evidence>
<evidence type="ECO:0000313" key="10">
    <source>
        <dbReference type="EMBL" id="EQD75695.1"/>
    </source>
</evidence>
<evidence type="ECO:0000256" key="3">
    <source>
        <dbReference type="ARBA" id="ARBA00022553"/>
    </source>
</evidence>
<evidence type="ECO:0000256" key="6">
    <source>
        <dbReference type="ARBA" id="ARBA00022777"/>
    </source>
</evidence>
<keyword evidence="8" id="KW-0902">Two-component regulatory system</keyword>
<gene>
    <name evidence="10" type="ORF">B1A_03829</name>
</gene>
<evidence type="ECO:0000256" key="8">
    <source>
        <dbReference type="ARBA" id="ARBA00023012"/>
    </source>
</evidence>
<dbReference type="PANTHER" id="PTHR45569">
    <property type="entry name" value="SENSOR PROTEIN KDPD"/>
    <property type="match status" value="1"/>
</dbReference>
<keyword evidence="6" id="KW-0418">Kinase</keyword>
<evidence type="ECO:0000256" key="7">
    <source>
        <dbReference type="ARBA" id="ARBA00022840"/>
    </source>
</evidence>
<dbReference type="PRINTS" id="PR00344">
    <property type="entry name" value="BCTRLSENSOR"/>
</dbReference>
<keyword evidence="5" id="KW-0547">Nucleotide-binding</keyword>
<dbReference type="InterPro" id="IPR004358">
    <property type="entry name" value="Sig_transdc_His_kin-like_C"/>
</dbReference>
<dbReference type="EMBL" id="AUZX01002794">
    <property type="protein sequence ID" value="EQD75695.1"/>
    <property type="molecule type" value="Genomic_DNA"/>
</dbReference>
<proteinExistence type="predicted"/>
<dbReference type="EC" id="2.7.13.3" evidence="2"/>
<dbReference type="InterPro" id="IPR005467">
    <property type="entry name" value="His_kinase_dom"/>
</dbReference>
<dbReference type="CDD" id="cd00075">
    <property type="entry name" value="HATPase"/>
    <property type="match status" value="1"/>
</dbReference>
<evidence type="ECO:0000256" key="2">
    <source>
        <dbReference type="ARBA" id="ARBA00012438"/>
    </source>
</evidence>
<dbReference type="AlphaFoldDB" id="T1CZT0"/>
<reference evidence="10" key="1">
    <citation type="submission" date="2013-08" db="EMBL/GenBank/DDBJ databases">
        <authorList>
            <person name="Mendez C."/>
            <person name="Richter M."/>
            <person name="Ferrer M."/>
            <person name="Sanchez J."/>
        </authorList>
    </citation>
    <scope>NUCLEOTIDE SEQUENCE</scope>
</reference>
<dbReference type="InterPro" id="IPR003594">
    <property type="entry name" value="HATPase_dom"/>
</dbReference>
<dbReference type="InterPro" id="IPR036890">
    <property type="entry name" value="HATPase_C_sf"/>
</dbReference>
<keyword evidence="3" id="KW-0597">Phosphoprotein</keyword>
<keyword evidence="7 10" id="KW-0067">ATP-binding</keyword>
<sequence length="196" mass="21693">AGPSMPTESRNELLITIAQESKRMEQLIGKLLEMTRLESGSAAFAKEPFDITEVIISAVDRWRNNEQHREFRLDIPESPPPVNGDPVLIEQVLSNLIENALEHAPAQSPVEIHVMARGESVLIRVMDRGPGLPRHDTQRIFEKFYRGARSPHRAGLGLGLAICRAILQLHHGTITARNRDGGGAEFQITIPTTASI</sequence>
<organism evidence="10">
    <name type="scientific">mine drainage metagenome</name>
    <dbReference type="NCBI Taxonomy" id="410659"/>
    <lineage>
        <taxon>unclassified sequences</taxon>
        <taxon>metagenomes</taxon>
        <taxon>ecological metagenomes</taxon>
    </lineage>
</organism>
<evidence type="ECO:0000256" key="4">
    <source>
        <dbReference type="ARBA" id="ARBA00022679"/>
    </source>
</evidence>
<dbReference type="PANTHER" id="PTHR45569:SF1">
    <property type="entry name" value="SENSOR PROTEIN KDPD"/>
    <property type="match status" value="1"/>
</dbReference>
<dbReference type="PROSITE" id="PS50109">
    <property type="entry name" value="HIS_KIN"/>
    <property type="match status" value="1"/>
</dbReference>
<dbReference type="Pfam" id="PF02518">
    <property type="entry name" value="HATPase_c"/>
    <property type="match status" value="1"/>
</dbReference>
<evidence type="ECO:0000256" key="1">
    <source>
        <dbReference type="ARBA" id="ARBA00000085"/>
    </source>
</evidence>
<comment type="caution">
    <text evidence="10">The sequence shown here is derived from an EMBL/GenBank/DDBJ whole genome shotgun (WGS) entry which is preliminary data.</text>
</comment>
<accession>T1CZT0</accession>
<dbReference type="InterPro" id="IPR052023">
    <property type="entry name" value="Histidine_kinase_KdpD"/>
</dbReference>
<dbReference type="GO" id="GO:0005886">
    <property type="term" value="C:plasma membrane"/>
    <property type="evidence" value="ECO:0007669"/>
    <property type="project" value="TreeGrafter"/>
</dbReference>
<feature type="domain" description="Histidine kinase" evidence="9">
    <location>
        <begin position="1"/>
        <end position="194"/>
    </location>
</feature>
<feature type="non-terminal residue" evidence="10">
    <location>
        <position position="1"/>
    </location>
</feature>
<dbReference type="GO" id="GO:0042802">
    <property type="term" value="F:identical protein binding"/>
    <property type="evidence" value="ECO:0007669"/>
    <property type="project" value="UniProtKB-ARBA"/>
</dbReference>
<reference evidence="10" key="2">
    <citation type="journal article" date="2014" name="ISME J.">
        <title>Microbial stratification in low pH oxic and suboxic macroscopic growths along an acid mine drainage.</title>
        <authorList>
            <person name="Mendez-Garcia C."/>
            <person name="Mesa V."/>
            <person name="Sprenger R.R."/>
            <person name="Richter M."/>
            <person name="Diez M.S."/>
            <person name="Solano J."/>
            <person name="Bargiela R."/>
            <person name="Golyshina O.V."/>
            <person name="Manteca A."/>
            <person name="Ramos J.L."/>
            <person name="Gallego J.R."/>
            <person name="Llorente I."/>
            <person name="Martins Dos Santos V.A."/>
            <person name="Jensen O.N."/>
            <person name="Pelaez A.I."/>
            <person name="Sanchez J."/>
            <person name="Ferrer M."/>
        </authorList>
    </citation>
    <scope>NUCLEOTIDE SEQUENCE</scope>
</reference>
<dbReference type="FunFam" id="3.30.565.10:FF:000042">
    <property type="entry name" value="Two-component sensor histidine kinase KdpD"/>
    <property type="match status" value="1"/>
</dbReference>
<dbReference type="Gene3D" id="3.30.565.10">
    <property type="entry name" value="Histidine kinase-like ATPase, C-terminal domain"/>
    <property type="match status" value="1"/>
</dbReference>
<protein>
    <recommendedName>
        <fullName evidence="2">histidine kinase</fullName>
        <ecNumber evidence="2">2.7.13.3</ecNumber>
    </recommendedName>
</protein>
<dbReference type="SMART" id="SM00387">
    <property type="entry name" value="HATPase_c"/>
    <property type="match status" value="1"/>
</dbReference>